<evidence type="ECO:0000313" key="3">
    <source>
        <dbReference type="Proteomes" id="UP000028073"/>
    </source>
</evidence>
<proteinExistence type="inferred from homology"/>
<dbReference type="AlphaFoldDB" id="A0A081NJ97"/>
<sequence length="411" mass="46913">MQSGAWLLLVSAGVSADSLTLAEAEHKALAADPMIQAYEKQSRGYQEQAIADESWADPKVSVGTMNLPGDDLDPTRQGMLELKIEQMLPRGNSNQIERNKTELMARGSDSAAQNRKLVVLREVRLAWLDGWYWQQALAKLNESRYLFESLRSVTESMYRQGKNSQQDLIRAELALARLDDRILSSESSLNESRSLLNRWLGETSDMGLASQLPDQVDVPAPVLKSVQVHPLVEAEEWLVQQSERDVDLAKEAYKPQWGAEVKYGRSMSDMNTNMGSESRDQYSLMLMVDIPLFTGNRQDRQLLASHYQREAAIDRKDELLRGMMGEAQQEYARFQGAQRRLSQYQQRLLPQARRQSESTLDAYQSDDSDFDSVMQSYIEELDLQIDYLRLQTDTLQSKAKLDYLMPKERAQ</sequence>
<protein>
    <recommendedName>
        <fullName evidence="4">Transporter</fullName>
    </recommendedName>
</protein>
<dbReference type="InterPro" id="IPR003423">
    <property type="entry name" value="OMP_efflux"/>
</dbReference>
<comment type="similarity">
    <text evidence="1">Belongs to the outer membrane factor (OMF) (TC 1.B.17) family.</text>
</comment>
<organism evidence="2 3">
    <name type="scientific">Endozoicomonas numazuensis</name>
    <dbReference type="NCBI Taxonomy" id="1137799"/>
    <lineage>
        <taxon>Bacteria</taxon>
        <taxon>Pseudomonadati</taxon>
        <taxon>Pseudomonadota</taxon>
        <taxon>Gammaproteobacteria</taxon>
        <taxon>Oceanospirillales</taxon>
        <taxon>Endozoicomonadaceae</taxon>
        <taxon>Endozoicomonas</taxon>
    </lineage>
</organism>
<dbReference type="PANTHER" id="PTHR30203">
    <property type="entry name" value="OUTER MEMBRANE CATION EFFLUX PROTEIN"/>
    <property type="match status" value="1"/>
</dbReference>
<dbReference type="eggNOG" id="COG1538">
    <property type="taxonomic scope" value="Bacteria"/>
</dbReference>
<name>A0A081NJ97_9GAMM</name>
<dbReference type="EMBL" id="JOKH01000002">
    <property type="protein sequence ID" value="KEQ18520.1"/>
    <property type="molecule type" value="Genomic_DNA"/>
</dbReference>
<evidence type="ECO:0000313" key="2">
    <source>
        <dbReference type="EMBL" id="KEQ18520.1"/>
    </source>
</evidence>
<dbReference type="InterPro" id="IPR010131">
    <property type="entry name" value="MdtP/NodT-like"/>
</dbReference>
<gene>
    <name evidence="2" type="ORF">GZ78_13655</name>
</gene>
<evidence type="ECO:0008006" key="4">
    <source>
        <dbReference type="Google" id="ProtNLM"/>
    </source>
</evidence>
<dbReference type="SUPFAM" id="SSF56954">
    <property type="entry name" value="Outer membrane efflux proteins (OEP)"/>
    <property type="match status" value="1"/>
</dbReference>
<keyword evidence="3" id="KW-1185">Reference proteome</keyword>
<dbReference type="STRING" id="1137799.GZ78_13655"/>
<evidence type="ECO:0000256" key="1">
    <source>
        <dbReference type="ARBA" id="ARBA00007613"/>
    </source>
</evidence>
<accession>A0A081NJ97</accession>
<dbReference type="Pfam" id="PF02321">
    <property type="entry name" value="OEP"/>
    <property type="match status" value="1"/>
</dbReference>
<comment type="caution">
    <text evidence="2">The sequence shown here is derived from an EMBL/GenBank/DDBJ whole genome shotgun (WGS) entry which is preliminary data.</text>
</comment>
<reference evidence="2 3" key="1">
    <citation type="submission" date="2014-06" db="EMBL/GenBank/DDBJ databases">
        <title>Whole Genome Sequences of Three Symbiotic Endozoicomonas Bacteria.</title>
        <authorList>
            <person name="Neave M.J."/>
            <person name="Apprill A."/>
            <person name="Voolstra C.R."/>
        </authorList>
    </citation>
    <scope>NUCLEOTIDE SEQUENCE [LARGE SCALE GENOMIC DNA]</scope>
    <source>
        <strain evidence="2 3">DSM 25634</strain>
    </source>
</reference>
<dbReference type="GO" id="GO:0015562">
    <property type="term" value="F:efflux transmembrane transporter activity"/>
    <property type="evidence" value="ECO:0007669"/>
    <property type="project" value="InterPro"/>
</dbReference>
<dbReference type="Proteomes" id="UP000028073">
    <property type="component" value="Unassembled WGS sequence"/>
</dbReference>
<dbReference type="Gene3D" id="1.20.1600.10">
    <property type="entry name" value="Outer membrane efflux proteins (OEP)"/>
    <property type="match status" value="1"/>
</dbReference>